<evidence type="ECO:0000313" key="1">
    <source>
        <dbReference type="EMBL" id="JAH44360.1"/>
    </source>
</evidence>
<protein>
    <submittedName>
        <fullName evidence="1">Uncharacterized protein</fullName>
    </submittedName>
</protein>
<accession>A0A0E9SUP8</accession>
<dbReference type="EMBL" id="GBXM01064217">
    <property type="protein sequence ID" value="JAH44360.1"/>
    <property type="molecule type" value="Transcribed_RNA"/>
</dbReference>
<dbReference type="AlphaFoldDB" id="A0A0E9SUP8"/>
<reference evidence="1" key="1">
    <citation type="submission" date="2014-11" db="EMBL/GenBank/DDBJ databases">
        <authorList>
            <person name="Amaro Gonzalez C."/>
        </authorList>
    </citation>
    <scope>NUCLEOTIDE SEQUENCE</scope>
</reference>
<organism evidence="1">
    <name type="scientific">Anguilla anguilla</name>
    <name type="common">European freshwater eel</name>
    <name type="synonym">Muraena anguilla</name>
    <dbReference type="NCBI Taxonomy" id="7936"/>
    <lineage>
        <taxon>Eukaryota</taxon>
        <taxon>Metazoa</taxon>
        <taxon>Chordata</taxon>
        <taxon>Craniata</taxon>
        <taxon>Vertebrata</taxon>
        <taxon>Euteleostomi</taxon>
        <taxon>Actinopterygii</taxon>
        <taxon>Neopterygii</taxon>
        <taxon>Teleostei</taxon>
        <taxon>Anguilliformes</taxon>
        <taxon>Anguillidae</taxon>
        <taxon>Anguilla</taxon>
    </lineage>
</organism>
<proteinExistence type="predicted"/>
<name>A0A0E9SUP8_ANGAN</name>
<reference evidence="1" key="2">
    <citation type="journal article" date="2015" name="Fish Shellfish Immunol.">
        <title>Early steps in the European eel (Anguilla anguilla)-Vibrio vulnificus interaction in the gills: Role of the RtxA13 toxin.</title>
        <authorList>
            <person name="Callol A."/>
            <person name="Pajuelo D."/>
            <person name="Ebbesson L."/>
            <person name="Teles M."/>
            <person name="MacKenzie S."/>
            <person name="Amaro C."/>
        </authorList>
    </citation>
    <scope>NUCLEOTIDE SEQUENCE</scope>
</reference>
<sequence>MTGPIVSVPHSATHLLVQALHVKEGLC</sequence>